<keyword evidence="4" id="KW-1185">Reference proteome</keyword>
<dbReference type="PANTHER" id="PTHR31963">
    <property type="entry name" value="RAS GUANINE NUCLEOTIDE EXCHANGE FACTOR K"/>
    <property type="match status" value="1"/>
</dbReference>
<name>A0A0U9HKN1_KLENI</name>
<organism evidence="3 4">
    <name type="scientific">Klebsormidium nitens</name>
    <name type="common">Green alga</name>
    <name type="synonym">Ulothrix nitens</name>
    <dbReference type="NCBI Taxonomy" id="105231"/>
    <lineage>
        <taxon>Eukaryota</taxon>
        <taxon>Viridiplantae</taxon>
        <taxon>Streptophyta</taxon>
        <taxon>Klebsormidiophyceae</taxon>
        <taxon>Klebsormidiales</taxon>
        <taxon>Klebsormidiaceae</taxon>
        <taxon>Klebsormidium</taxon>
    </lineage>
</organism>
<feature type="transmembrane region" description="Helical" evidence="2">
    <location>
        <begin position="123"/>
        <end position="149"/>
    </location>
</feature>
<dbReference type="Pfam" id="PF12056">
    <property type="entry name" value="DUF3537"/>
    <property type="match status" value="1"/>
</dbReference>
<dbReference type="OrthoDB" id="1916325at2759"/>
<dbReference type="PANTHER" id="PTHR31963:SF4">
    <property type="entry name" value="GUSTATORY RECEPTOR"/>
    <property type="match status" value="1"/>
</dbReference>
<evidence type="ECO:0000256" key="1">
    <source>
        <dbReference type="SAM" id="MobiDB-lite"/>
    </source>
</evidence>
<feature type="region of interest" description="Disordered" evidence="1">
    <location>
        <begin position="1"/>
        <end position="28"/>
    </location>
</feature>
<keyword evidence="2" id="KW-0812">Transmembrane</keyword>
<sequence>MARTPSSALFDKAPIGPKPSRIDRSLSTRSPLYIPMGYDPEIGEDAPSAQCTPSNSFDHLPALRSTQSLGKVGLGRRTSLESLQSQGEPLLGSKVSPEEGQEALLRSISAQERRFRRALAFVLLWKSGTVASALGSVLGFFCIMAVPLAEYIWLRPVKESEEELPFRGLVLSLETSLAVVSYAFLTHLVSKHGVRKLLLLEVLLVEDASVQEAYIEHLQDALTVLGRLFLPAFALHVSQKLWWWLTVPHAPLPVTLGHTHVIEVLFILLTSYSWVFRTVCFLYVCVLFWGICGLQVLKMRYYSQLLDLAADPSWCFHEYVRLCQGLVTISHRFRAFLAWSGVLILFGLLASMYNVVREKSDSLTFLNSGDLIVCNWVYVNGGFICLQAASKIAHFHRRIVKLASSMHAERSCDFGFRMASSPAGLSSPGGLEELAEEGGGESQTAKMLQAWIRRADAYQQRAALVNYLTHSTAGISVYGFVLDRFFVHTSFGALCTTTWFILGRSLGAA</sequence>
<evidence type="ECO:0000313" key="4">
    <source>
        <dbReference type="Proteomes" id="UP000054558"/>
    </source>
</evidence>
<dbReference type="Proteomes" id="UP000054558">
    <property type="component" value="Unassembled WGS sequence"/>
</dbReference>
<keyword evidence="2" id="KW-1133">Transmembrane helix</keyword>
<feature type="transmembrane region" description="Helical" evidence="2">
    <location>
        <begin position="169"/>
        <end position="189"/>
    </location>
</feature>
<proteinExistence type="predicted"/>
<dbReference type="AlphaFoldDB" id="A0A0U9HKN1"/>
<dbReference type="STRING" id="105231.A0A0U9HKN1"/>
<feature type="transmembrane region" description="Helical" evidence="2">
    <location>
        <begin position="274"/>
        <end position="297"/>
    </location>
</feature>
<dbReference type="InterPro" id="IPR021924">
    <property type="entry name" value="DUF3537"/>
</dbReference>
<dbReference type="OMA" id="SACERQE"/>
<feature type="transmembrane region" description="Helical" evidence="2">
    <location>
        <begin position="336"/>
        <end position="356"/>
    </location>
</feature>
<gene>
    <name evidence="3" type="ORF">KFL_005580010</name>
</gene>
<dbReference type="EMBL" id="DF237507">
    <property type="protein sequence ID" value="GAQ89749.1"/>
    <property type="molecule type" value="Genomic_DNA"/>
</dbReference>
<reference evidence="3 4" key="1">
    <citation type="journal article" date="2014" name="Nat. Commun.">
        <title>Klebsormidium flaccidum genome reveals primary factors for plant terrestrial adaptation.</title>
        <authorList>
            <person name="Hori K."/>
            <person name="Maruyama F."/>
            <person name="Fujisawa T."/>
            <person name="Togashi T."/>
            <person name="Yamamoto N."/>
            <person name="Seo M."/>
            <person name="Sato S."/>
            <person name="Yamada T."/>
            <person name="Mori H."/>
            <person name="Tajima N."/>
            <person name="Moriyama T."/>
            <person name="Ikeuchi M."/>
            <person name="Watanabe M."/>
            <person name="Wada H."/>
            <person name="Kobayashi K."/>
            <person name="Saito M."/>
            <person name="Masuda T."/>
            <person name="Sasaki-Sekimoto Y."/>
            <person name="Mashiguchi K."/>
            <person name="Awai K."/>
            <person name="Shimojima M."/>
            <person name="Masuda S."/>
            <person name="Iwai M."/>
            <person name="Nobusawa T."/>
            <person name="Narise T."/>
            <person name="Kondo S."/>
            <person name="Saito H."/>
            <person name="Sato R."/>
            <person name="Murakawa M."/>
            <person name="Ihara Y."/>
            <person name="Oshima-Yamada Y."/>
            <person name="Ohtaka K."/>
            <person name="Satoh M."/>
            <person name="Sonobe K."/>
            <person name="Ishii M."/>
            <person name="Ohtani R."/>
            <person name="Kanamori-Sato M."/>
            <person name="Honoki R."/>
            <person name="Miyazaki D."/>
            <person name="Mochizuki H."/>
            <person name="Umetsu J."/>
            <person name="Higashi K."/>
            <person name="Shibata D."/>
            <person name="Kamiya Y."/>
            <person name="Sato N."/>
            <person name="Nakamura Y."/>
            <person name="Tabata S."/>
            <person name="Ida S."/>
            <person name="Kurokawa K."/>
            <person name="Ohta H."/>
        </authorList>
    </citation>
    <scope>NUCLEOTIDE SEQUENCE [LARGE SCALE GENOMIC DNA]</scope>
    <source>
        <strain evidence="3 4">NIES-2285</strain>
    </source>
</reference>
<protein>
    <submittedName>
        <fullName evidence="3">Uncharacterized protein</fullName>
    </submittedName>
</protein>
<evidence type="ECO:0000256" key="2">
    <source>
        <dbReference type="SAM" id="Phobius"/>
    </source>
</evidence>
<accession>A0A0U9HKN1</accession>
<evidence type="ECO:0000313" key="3">
    <source>
        <dbReference type="EMBL" id="GAQ89749.1"/>
    </source>
</evidence>
<keyword evidence="2" id="KW-0472">Membrane</keyword>